<evidence type="ECO:0000313" key="3">
    <source>
        <dbReference type="Proteomes" id="UP001596368"/>
    </source>
</evidence>
<dbReference type="AlphaFoldDB" id="A0ABD5XT65"/>
<dbReference type="Proteomes" id="UP001596368">
    <property type="component" value="Unassembled WGS sequence"/>
</dbReference>
<comment type="caution">
    <text evidence="2">The sequence shown here is derived from an EMBL/GenBank/DDBJ whole genome shotgun (WGS) entry which is preliminary data.</text>
</comment>
<sequence length="64" mass="6326">MSRDLWVVAAAVVLSVAAVPAALSVLLPALARDGLAARPVGVGVVAMAPGFLMGAVGLWLCARG</sequence>
<dbReference type="EMBL" id="JBHSZG010000001">
    <property type="protein sequence ID" value="MFC7137031.1"/>
    <property type="molecule type" value="Genomic_DNA"/>
</dbReference>
<reference evidence="2 3" key="1">
    <citation type="journal article" date="2019" name="Int. J. Syst. Evol. Microbiol.">
        <title>The Global Catalogue of Microorganisms (GCM) 10K type strain sequencing project: providing services to taxonomists for standard genome sequencing and annotation.</title>
        <authorList>
            <consortium name="The Broad Institute Genomics Platform"/>
            <consortium name="The Broad Institute Genome Sequencing Center for Infectious Disease"/>
            <person name="Wu L."/>
            <person name="Ma J."/>
        </authorList>
    </citation>
    <scope>NUCLEOTIDE SEQUENCE [LARGE SCALE GENOMIC DNA]</scope>
    <source>
        <strain evidence="2 3">DT92</strain>
    </source>
</reference>
<keyword evidence="1" id="KW-1133">Transmembrane helix</keyword>
<proteinExistence type="predicted"/>
<dbReference type="GeneID" id="81121068"/>
<keyword evidence="1" id="KW-0472">Membrane</keyword>
<organism evidence="2 3">
    <name type="scientific">Halobaculum litoreum</name>
    <dbReference type="NCBI Taxonomy" id="3031998"/>
    <lineage>
        <taxon>Archaea</taxon>
        <taxon>Methanobacteriati</taxon>
        <taxon>Methanobacteriota</taxon>
        <taxon>Stenosarchaea group</taxon>
        <taxon>Halobacteria</taxon>
        <taxon>Halobacteriales</taxon>
        <taxon>Haloferacaceae</taxon>
        <taxon>Halobaculum</taxon>
    </lineage>
</organism>
<keyword evidence="1" id="KW-0812">Transmembrane</keyword>
<evidence type="ECO:0000313" key="2">
    <source>
        <dbReference type="EMBL" id="MFC7137031.1"/>
    </source>
</evidence>
<protein>
    <recommendedName>
        <fullName evidence="4">MFS transporter</fullName>
    </recommendedName>
</protein>
<gene>
    <name evidence="2" type="ORF">ACFQRB_12315</name>
</gene>
<evidence type="ECO:0008006" key="4">
    <source>
        <dbReference type="Google" id="ProtNLM"/>
    </source>
</evidence>
<feature type="transmembrane region" description="Helical" evidence="1">
    <location>
        <begin position="40"/>
        <end position="62"/>
    </location>
</feature>
<evidence type="ECO:0000256" key="1">
    <source>
        <dbReference type="SAM" id="Phobius"/>
    </source>
</evidence>
<dbReference type="RefSeq" id="WP_284013883.1">
    <property type="nucleotide sequence ID" value="NZ_CP126156.1"/>
</dbReference>
<keyword evidence="3" id="KW-1185">Reference proteome</keyword>
<name>A0ABD5XT65_9EURY</name>
<accession>A0ABD5XT65</accession>